<evidence type="ECO:0000313" key="2">
    <source>
        <dbReference type="Proteomes" id="UP001056120"/>
    </source>
</evidence>
<sequence>MAVSGSLFYTCVPCNFYLHKTCSDLPRTLTHQSDKSHDLVLLSSPAYPEGVFKCNACDSNGKGFSYHCPDCQLDLHVVCASMPLLIDHAAHGHKLCLCFRPPYDNQGFSCDICKQHGSNQWLYRCDLCEFDAHMKCATTRTTTSKAILPQPMKRYYSAPVVSSQIPTKSTSLPSYKTRYFSPQPPPVQPYYSYVAPAVGVPRQDGFINSMVGHAVEGVAGAVVQEIMQSVFQGMIS</sequence>
<comment type="caution">
    <text evidence="1">The sequence shown here is derived from an EMBL/GenBank/DDBJ whole genome shotgun (WGS) entry which is preliminary data.</text>
</comment>
<evidence type="ECO:0000313" key="1">
    <source>
        <dbReference type="EMBL" id="KAI3811680.1"/>
    </source>
</evidence>
<protein>
    <submittedName>
        <fullName evidence="1">Uncharacterized protein</fullName>
    </submittedName>
</protein>
<dbReference type="EMBL" id="CM042024">
    <property type="protein sequence ID" value="KAI3811680.1"/>
    <property type="molecule type" value="Genomic_DNA"/>
</dbReference>
<gene>
    <name evidence="1" type="ORF">L1987_21408</name>
</gene>
<reference evidence="1 2" key="2">
    <citation type="journal article" date="2022" name="Mol. Ecol. Resour.">
        <title>The genomes of chicory, endive, great burdock and yacon provide insights into Asteraceae paleo-polyploidization history and plant inulin production.</title>
        <authorList>
            <person name="Fan W."/>
            <person name="Wang S."/>
            <person name="Wang H."/>
            <person name="Wang A."/>
            <person name="Jiang F."/>
            <person name="Liu H."/>
            <person name="Zhao H."/>
            <person name="Xu D."/>
            <person name="Zhang Y."/>
        </authorList>
    </citation>
    <scope>NUCLEOTIDE SEQUENCE [LARGE SCALE GENOMIC DNA]</scope>
    <source>
        <strain evidence="2">cv. Yunnan</strain>
        <tissue evidence="1">Leaves</tissue>
    </source>
</reference>
<reference evidence="2" key="1">
    <citation type="journal article" date="2022" name="Mol. Ecol. Resour.">
        <title>The genomes of chicory, endive, great burdock and yacon provide insights into Asteraceae palaeo-polyploidization history and plant inulin production.</title>
        <authorList>
            <person name="Fan W."/>
            <person name="Wang S."/>
            <person name="Wang H."/>
            <person name="Wang A."/>
            <person name="Jiang F."/>
            <person name="Liu H."/>
            <person name="Zhao H."/>
            <person name="Xu D."/>
            <person name="Zhang Y."/>
        </authorList>
    </citation>
    <scope>NUCLEOTIDE SEQUENCE [LARGE SCALE GENOMIC DNA]</scope>
    <source>
        <strain evidence="2">cv. Yunnan</strain>
    </source>
</reference>
<name>A0ACB9IUK1_9ASTR</name>
<keyword evidence="2" id="KW-1185">Reference proteome</keyword>
<organism evidence="1 2">
    <name type="scientific">Smallanthus sonchifolius</name>
    <dbReference type="NCBI Taxonomy" id="185202"/>
    <lineage>
        <taxon>Eukaryota</taxon>
        <taxon>Viridiplantae</taxon>
        <taxon>Streptophyta</taxon>
        <taxon>Embryophyta</taxon>
        <taxon>Tracheophyta</taxon>
        <taxon>Spermatophyta</taxon>
        <taxon>Magnoliopsida</taxon>
        <taxon>eudicotyledons</taxon>
        <taxon>Gunneridae</taxon>
        <taxon>Pentapetalae</taxon>
        <taxon>asterids</taxon>
        <taxon>campanulids</taxon>
        <taxon>Asterales</taxon>
        <taxon>Asteraceae</taxon>
        <taxon>Asteroideae</taxon>
        <taxon>Heliantheae alliance</taxon>
        <taxon>Millerieae</taxon>
        <taxon>Smallanthus</taxon>
    </lineage>
</organism>
<proteinExistence type="predicted"/>
<accession>A0ACB9IUK1</accession>
<dbReference type="Proteomes" id="UP001056120">
    <property type="component" value="Linkage Group LG07"/>
</dbReference>